<organism evidence="2 3">
    <name type="scientific">Artemisia annua</name>
    <name type="common">Sweet wormwood</name>
    <dbReference type="NCBI Taxonomy" id="35608"/>
    <lineage>
        <taxon>Eukaryota</taxon>
        <taxon>Viridiplantae</taxon>
        <taxon>Streptophyta</taxon>
        <taxon>Embryophyta</taxon>
        <taxon>Tracheophyta</taxon>
        <taxon>Spermatophyta</taxon>
        <taxon>Magnoliopsida</taxon>
        <taxon>eudicotyledons</taxon>
        <taxon>Gunneridae</taxon>
        <taxon>Pentapetalae</taxon>
        <taxon>asterids</taxon>
        <taxon>campanulids</taxon>
        <taxon>Asterales</taxon>
        <taxon>Asteraceae</taxon>
        <taxon>Asteroideae</taxon>
        <taxon>Anthemideae</taxon>
        <taxon>Artemisiinae</taxon>
        <taxon>Artemisia</taxon>
    </lineage>
</organism>
<feature type="region of interest" description="Disordered" evidence="1">
    <location>
        <begin position="1"/>
        <end position="114"/>
    </location>
</feature>
<comment type="caution">
    <text evidence="2">The sequence shown here is derived from an EMBL/GenBank/DDBJ whole genome shotgun (WGS) entry which is preliminary data.</text>
</comment>
<dbReference type="EMBL" id="PKPP01015041">
    <property type="protein sequence ID" value="PWA39019.1"/>
    <property type="molecule type" value="Genomic_DNA"/>
</dbReference>
<name>A0A2U1KQI8_ARTAN</name>
<gene>
    <name evidence="2" type="ORF">CTI12_AA577430</name>
</gene>
<reference evidence="2 3" key="1">
    <citation type="journal article" date="2018" name="Mol. Plant">
        <title>The genome of Artemisia annua provides insight into the evolution of Asteraceae family and artemisinin biosynthesis.</title>
        <authorList>
            <person name="Shen Q."/>
            <person name="Zhang L."/>
            <person name="Liao Z."/>
            <person name="Wang S."/>
            <person name="Yan T."/>
            <person name="Shi P."/>
            <person name="Liu M."/>
            <person name="Fu X."/>
            <person name="Pan Q."/>
            <person name="Wang Y."/>
            <person name="Lv Z."/>
            <person name="Lu X."/>
            <person name="Zhang F."/>
            <person name="Jiang W."/>
            <person name="Ma Y."/>
            <person name="Chen M."/>
            <person name="Hao X."/>
            <person name="Li L."/>
            <person name="Tang Y."/>
            <person name="Lv G."/>
            <person name="Zhou Y."/>
            <person name="Sun X."/>
            <person name="Brodelius P.E."/>
            <person name="Rose J.K.C."/>
            <person name="Tang K."/>
        </authorList>
    </citation>
    <scope>NUCLEOTIDE SEQUENCE [LARGE SCALE GENOMIC DNA]</scope>
    <source>
        <strain evidence="3">cv. Huhao1</strain>
        <tissue evidence="2">Leaf</tissue>
    </source>
</reference>
<dbReference type="Proteomes" id="UP000245207">
    <property type="component" value="Unassembled WGS sequence"/>
</dbReference>
<accession>A0A2U1KQI8</accession>
<evidence type="ECO:0000256" key="1">
    <source>
        <dbReference type="SAM" id="MobiDB-lite"/>
    </source>
</evidence>
<feature type="compositionally biased region" description="Polar residues" evidence="1">
    <location>
        <begin position="82"/>
        <end position="94"/>
    </location>
</feature>
<feature type="compositionally biased region" description="Basic and acidic residues" evidence="1">
    <location>
        <begin position="32"/>
        <end position="46"/>
    </location>
</feature>
<evidence type="ECO:0000313" key="3">
    <source>
        <dbReference type="Proteomes" id="UP000245207"/>
    </source>
</evidence>
<keyword evidence="3" id="KW-1185">Reference proteome</keyword>
<dbReference type="AlphaFoldDB" id="A0A2U1KQI8"/>
<sequence>MFEALQAIASKESCKEAVGQHKRPRQDDDPDSDPKSKKSRKSDKPSSSHQPRKTSKAPPSSQRPPASGSAPKQSEEPFELQQLDTQEGNKTTIPESEIPSFQAGPSDTTKTKEN</sequence>
<proteinExistence type="predicted"/>
<protein>
    <submittedName>
        <fullName evidence="2">Uncharacterized protein</fullName>
    </submittedName>
</protein>
<evidence type="ECO:0000313" key="2">
    <source>
        <dbReference type="EMBL" id="PWA39019.1"/>
    </source>
</evidence>